<dbReference type="InterPro" id="IPR000700">
    <property type="entry name" value="PAS-assoc_C"/>
</dbReference>
<comment type="function">
    <text evidence="16">Putative oxygen sensor; modulates the activity of FixJ, a transcriptional activator of nitrogen fixation fixK gene. FixL probably acts as a kinase that phosphorylates FixJ.</text>
</comment>
<dbReference type="GO" id="GO:0000155">
    <property type="term" value="F:phosphorelay sensor kinase activity"/>
    <property type="evidence" value="ECO:0007669"/>
    <property type="project" value="InterPro"/>
</dbReference>
<dbReference type="PANTHER" id="PTHR43065">
    <property type="entry name" value="SENSOR HISTIDINE KINASE"/>
    <property type="match status" value="1"/>
</dbReference>
<evidence type="ECO:0000256" key="1">
    <source>
        <dbReference type="ARBA" id="ARBA00000085"/>
    </source>
</evidence>
<dbReference type="CDD" id="cd00130">
    <property type="entry name" value="PAS"/>
    <property type="match status" value="1"/>
</dbReference>
<keyword evidence="6" id="KW-0349">Heme</keyword>
<feature type="transmembrane region" description="Helical" evidence="18">
    <location>
        <begin position="25"/>
        <end position="45"/>
    </location>
</feature>
<dbReference type="SUPFAM" id="SSF47384">
    <property type="entry name" value="Homodimeric domain of signal transducing histidine kinase"/>
    <property type="match status" value="1"/>
</dbReference>
<dbReference type="InterPro" id="IPR003661">
    <property type="entry name" value="HisK_dim/P_dom"/>
</dbReference>
<keyword evidence="5" id="KW-0597">Phosphoprotein</keyword>
<dbReference type="Gene3D" id="3.30.450.20">
    <property type="entry name" value="PAS domain"/>
    <property type="match status" value="1"/>
</dbReference>
<evidence type="ECO:0000256" key="4">
    <source>
        <dbReference type="ARBA" id="ARBA00012438"/>
    </source>
</evidence>
<accession>A0A7W6J4J4</accession>
<dbReference type="EC" id="2.7.13.3" evidence="4"/>
<dbReference type="NCBIfam" id="TIGR00229">
    <property type="entry name" value="sensory_box"/>
    <property type="match status" value="1"/>
</dbReference>
<evidence type="ECO:0000259" key="19">
    <source>
        <dbReference type="PROSITE" id="PS50112"/>
    </source>
</evidence>
<evidence type="ECO:0000313" key="22">
    <source>
        <dbReference type="Proteomes" id="UP000528286"/>
    </source>
</evidence>
<evidence type="ECO:0000256" key="16">
    <source>
        <dbReference type="ARBA" id="ARBA00059827"/>
    </source>
</evidence>
<evidence type="ECO:0000256" key="6">
    <source>
        <dbReference type="ARBA" id="ARBA00022617"/>
    </source>
</evidence>
<sequence length="429" mass="46835">MQPGLVTDIKAYISQTLLHRQVSGLPALAVAFVAVGIAFFLRLALSGLLEDRAVFTLFILPILLVAIVAGLGASLLAVGLSTIAATYLSSSTSGTFNGAEALVFAGVGVVIAFIGEALRNARDAITASRGDLDVREAHLRSILDTVLDATVVSTADGTIVSFNAAAVRQFGYTEEEVVGQNLRILMPEPYRGEHDGYMQRYLRTGEKRIIGVDRVVVGRRKDGSTFPMKLAVGETRTRGQTFFTGFIRDLTEREESATRLQEIQGQLARLARLNEMGEMASTLAHELNQPLSAIANYVHGCSRLLRDLDDAVASRMREALEETARQSLRAGQIIKHLREFVTKGETERGPENIRTLVEEAGALALAGSREKGVRTIFDFQPGAEYVLVDRIQIQQVLTMCGRPVECKTLYRWDRSGSVMCPAFYRGIVA</sequence>
<reference evidence="21 22" key="1">
    <citation type="submission" date="2020-08" db="EMBL/GenBank/DDBJ databases">
        <title>Genomic Encyclopedia of Type Strains, Phase IV (KMG-IV): sequencing the most valuable type-strain genomes for metagenomic binning, comparative biology and taxonomic classification.</title>
        <authorList>
            <person name="Goeker M."/>
        </authorList>
    </citation>
    <scope>NUCLEOTIDE SEQUENCE [LARGE SCALE GENOMIC DNA]</scope>
    <source>
        <strain evidence="21 22">DSM 29853</strain>
    </source>
</reference>
<dbReference type="CDD" id="cd00082">
    <property type="entry name" value="HisKA"/>
    <property type="match status" value="1"/>
</dbReference>
<keyword evidence="22" id="KW-1185">Reference proteome</keyword>
<dbReference type="InterPro" id="IPR036097">
    <property type="entry name" value="HisK_dim/P_sf"/>
</dbReference>
<feature type="transmembrane region" description="Helical" evidence="18">
    <location>
        <begin position="101"/>
        <end position="118"/>
    </location>
</feature>
<evidence type="ECO:0000259" key="20">
    <source>
        <dbReference type="PROSITE" id="PS50113"/>
    </source>
</evidence>
<dbReference type="InterPro" id="IPR025201">
    <property type="entry name" value="KdpD_TM"/>
</dbReference>
<evidence type="ECO:0000313" key="21">
    <source>
        <dbReference type="EMBL" id="MBB4063723.1"/>
    </source>
</evidence>
<evidence type="ECO:0000256" key="14">
    <source>
        <dbReference type="ARBA" id="ARBA00023012"/>
    </source>
</evidence>
<dbReference type="InterPro" id="IPR013767">
    <property type="entry name" value="PAS_fold"/>
</dbReference>
<keyword evidence="12 18" id="KW-1133">Transmembrane helix</keyword>
<keyword evidence="7 21" id="KW-0808">Transferase</keyword>
<keyword evidence="9" id="KW-0547">Nucleotide-binding</keyword>
<dbReference type="PANTHER" id="PTHR43065:SF46">
    <property type="entry name" value="C4-DICARBOXYLATE TRANSPORT SENSOR PROTEIN DCTB"/>
    <property type="match status" value="1"/>
</dbReference>
<keyword evidence="10 21" id="KW-0418">Kinase</keyword>
<evidence type="ECO:0000256" key="10">
    <source>
        <dbReference type="ARBA" id="ARBA00022777"/>
    </source>
</evidence>
<evidence type="ECO:0000256" key="5">
    <source>
        <dbReference type="ARBA" id="ARBA00022553"/>
    </source>
</evidence>
<dbReference type="InterPro" id="IPR035965">
    <property type="entry name" value="PAS-like_dom_sf"/>
</dbReference>
<dbReference type="GO" id="GO:0006355">
    <property type="term" value="P:regulation of DNA-templated transcription"/>
    <property type="evidence" value="ECO:0007669"/>
    <property type="project" value="InterPro"/>
</dbReference>
<dbReference type="Pfam" id="PF13493">
    <property type="entry name" value="DUF4118"/>
    <property type="match status" value="1"/>
</dbReference>
<dbReference type="InterPro" id="IPR000014">
    <property type="entry name" value="PAS"/>
</dbReference>
<evidence type="ECO:0000256" key="17">
    <source>
        <dbReference type="ARBA" id="ARBA00070616"/>
    </source>
</evidence>
<name>A0A7W6J4J4_9HYPH</name>
<feature type="non-terminal residue" evidence="21">
    <location>
        <position position="429"/>
    </location>
</feature>
<dbReference type="PROSITE" id="PS50113">
    <property type="entry name" value="PAC"/>
    <property type="match status" value="1"/>
</dbReference>
<dbReference type="Pfam" id="PF00989">
    <property type="entry name" value="PAS"/>
    <property type="match status" value="1"/>
</dbReference>
<evidence type="ECO:0000256" key="18">
    <source>
        <dbReference type="SAM" id="Phobius"/>
    </source>
</evidence>
<dbReference type="SMART" id="SM00091">
    <property type="entry name" value="PAS"/>
    <property type="match status" value="1"/>
</dbReference>
<evidence type="ECO:0000256" key="9">
    <source>
        <dbReference type="ARBA" id="ARBA00022741"/>
    </source>
</evidence>
<dbReference type="RefSeq" id="WP_183364888.1">
    <property type="nucleotide sequence ID" value="NZ_JACIEZ010000001.1"/>
</dbReference>
<comment type="caution">
    <text evidence="21">The sequence shown here is derived from an EMBL/GenBank/DDBJ whole genome shotgun (WGS) entry which is preliminary data.</text>
</comment>
<evidence type="ECO:0000256" key="3">
    <source>
        <dbReference type="ARBA" id="ARBA00004141"/>
    </source>
</evidence>
<dbReference type="FunFam" id="3.30.450.20:FF:000060">
    <property type="entry name" value="Sensor protein FixL"/>
    <property type="match status" value="1"/>
</dbReference>
<keyword evidence="6" id="KW-0479">Metal-binding</keyword>
<keyword evidence="8 18" id="KW-0812">Transmembrane</keyword>
<keyword evidence="11" id="KW-0067">ATP-binding</keyword>
<feature type="transmembrane region" description="Helical" evidence="18">
    <location>
        <begin position="57"/>
        <end position="89"/>
    </location>
</feature>
<dbReference type="SMART" id="SM00388">
    <property type="entry name" value="HisKA"/>
    <property type="match status" value="1"/>
</dbReference>
<evidence type="ECO:0000256" key="8">
    <source>
        <dbReference type="ARBA" id="ARBA00022692"/>
    </source>
</evidence>
<dbReference type="GO" id="GO:0005524">
    <property type="term" value="F:ATP binding"/>
    <property type="evidence" value="ECO:0007669"/>
    <property type="project" value="UniProtKB-KW"/>
</dbReference>
<dbReference type="EMBL" id="JACIEZ010000001">
    <property type="protein sequence ID" value="MBB4063723.1"/>
    <property type="molecule type" value="Genomic_DNA"/>
</dbReference>
<keyword evidence="14" id="KW-0902">Two-component regulatory system</keyword>
<evidence type="ECO:0000256" key="15">
    <source>
        <dbReference type="ARBA" id="ARBA00023136"/>
    </source>
</evidence>
<keyword evidence="13" id="KW-0408">Iron</keyword>
<dbReference type="Proteomes" id="UP000528286">
    <property type="component" value="Unassembled WGS sequence"/>
</dbReference>
<organism evidence="21 22">
    <name type="scientific">Gellertiella hungarica</name>
    <dbReference type="NCBI Taxonomy" id="1572859"/>
    <lineage>
        <taxon>Bacteria</taxon>
        <taxon>Pseudomonadati</taxon>
        <taxon>Pseudomonadota</taxon>
        <taxon>Alphaproteobacteria</taxon>
        <taxon>Hyphomicrobiales</taxon>
        <taxon>Rhizobiaceae</taxon>
        <taxon>Gellertiella</taxon>
    </lineage>
</organism>
<comment type="cofactor">
    <cofactor evidence="2">
        <name>heme</name>
        <dbReference type="ChEBI" id="CHEBI:30413"/>
    </cofactor>
</comment>
<evidence type="ECO:0000256" key="11">
    <source>
        <dbReference type="ARBA" id="ARBA00022840"/>
    </source>
</evidence>
<dbReference type="PROSITE" id="PS50112">
    <property type="entry name" value="PAS"/>
    <property type="match status" value="1"/>
</dbReference>
<proteinExistence type="predicted"/>
<dbReference type="AlphaFoldDB" id="A0A7W6J4J4"/>
<evidence type="ECO:0000256" key="12">
    <source>
        <dbReference type="ARBA" id="ARBA00022989"/>
    </source>
</evidence>
<evidence type="ECO:0000256" key="7">
    <source>
        <dbReference type="ARBA" id="ARBA00022679"/>
    </source>
</evidence>
<protein>
    <recommendedName>
        <fullName evidence="17">Sensor protein FixL</fullName>
        <ecNumber evidence="4">2.7.13.3</ecNumber>
    </recommendedName>
</protein>
<evidence type="ECO:0000256" key="2">
    <source>
        <dbReference type="ARBA" id="ARBA00001971"/>
    </source>
</evidence>
<dbReference type="Gene3D" id="1.20.120.620">
    <property type="entry name" value="Backbone structure of the membrane domain of e. Coli histidine kinase receptor kdpd"/>
    <property type="match status" value="1"/>
</dbReference>
<keyword evidence="15 18" id="KW-0472">Membrane</keyword>
<comment type="catalytic activity">
    <reaction evidence="1">
        <text>ATP + protein L-histidine = ADP + protein N-phospho-L-histidine.</text>
        <dbReference type="EC" id="2.7.13.3"/>
    </reaction>
</comment>
<feature type="domain" description="PAS" evidence="19">
    <location>
        <begin position="135"/>
        <end position="205"/>
    </location>
</feature>
<dbReference type="InterPro" id="IPR038318">
    <property type="entry name" value="KdpD_sf"/>
</dbReference>
<comment type="subcellular location">
    <subcellularLocation>
        <location evidence="3">Membrane</location>
        <topology evidence="3">Multi-pass membrane protein</topology>
    </subcellularLocation>
</comment>
<dbReference type="SUPFAM" id="SSF55785">
    <property type="entry name" value="PYP-like sensor domain (PAS domain)"/>
    <property type="match status" value="1"/>
</dbReference>
<dbReference type="Pfam" id="PF00512">
    <property type="entry name" value="HisKA"/>
    <property type="match status" value="1"/>
</dbReference>
<gene>
    <name evidence="21" type="ORF">GGR23_000884</name>
</gene>
<dbReference type="Gene3D" id="1.10.287.130">
    <property type="match status" value="1"/>
</dbReference>
<evidence type="ECO:0000256" key="13">
    <source>
        <dbReference type="ARBA" id="ARBA00023004"/>
    </source>
</evidence>
<feature type="domain" description="PAC" evidence="20">
    <location>
        <begin position="203"/>
        <end position="262"/>
    </location>
</feature>